<feature type="domain" description="Carrier" evidence="4">
    <location>
        <begin position="158"/>
        <end position="233"/>
    </location>
</feature>
<dbReference type="GO" id="GO:0005829">
    <property type="term" value="C:cytosol"/>
    <property type="evidence" value="ECO:0007669"/>
    <property type="project" value="TreeGrafter"/>
</dbReference>
<dbReference type="InterPro" id="IPR009081">
    <property type="entry name" value="PP-bd_ACP"/>
</dbReference>
<gene>
    <name evidence="5" type="ORF">ADT25_22665</name>
</gene>
<dbReference type="Gene3D" id="3.40.50.12780">
    <property type="entry name" value="N-terminal domain of ligase-like"/>
    <property type="match status" value="1"/>
</dbReference>
<keyword evidence="2" id="KW-0596">Phosphopantetheine</keyword>
<name>A0AAP0ZI14_9XANT</name>
<dbReference type="GO" id="GO:0072330">
    <property type="term" value="P:monocarboxylic acid biosynthetic process"/>
    <property type="evidence" value="ECO:0007669"/>
    <property type="project" value="UniProtKB-ARBA"/>
</dbReference>
<dbReference type="PROSITE" id="PS00012">
    <property type="entry name" value="PHOSPHOPANTETHEINE"/>
    <property type="match status" value="1"/>
</dbReference>
<organism evidence="5 6">
    <name type="scientific">Xanthomonas oryzae</name>
    <dbReference type="NCBI Taxonomy" id="347"/>
    <lineage>
        <taxon>Bacteria</taxon>
        <taxon>Pseudomonadati</taxon>
        <taxon>Pseudomonadota</taxon>
        <taxon>Gammaproteobacteria</taxon>
        <taxon>Lysobacterales</taxon>
        <taxon>Lysobacteraceae</taxon>
        <taxon>Xanthomonas</taxon>
    </lineage>
</organism>
<dbReference type="InterPro" id="IPR020806">
    <property type="entry name" value="PKS_PP-bd"/>
</dbReference>
<evidence type="ECO:0000259" key="4">
    <source>
        <dbReference type="PROSITE" id="PS50075"/>
    </source>
</evidence>
<dbReference type="SUPFAM" id="SSF56801">
    <property type="entry name" value="Acetyl-CoA synthetase-like"/>
    <property type="match status" value="2"/>
</dbReference>
<dbReference type="Proteomes" id="UP000036790">
    <property type="component" value="Unassembled WGS sequence"/>
</dbReference>
<sequence length="764" mass="83860">GYLGRPGLTAERFVPDPFAERPGERMYKTGDLARWQADGSLAYLGRNDEQVKVRGFRIELGDIAAALRNCDGVRQAAVVAGEDSTGDKRLIAYVVGDCDVVLQADALRIQLGARLPDYMLPTAYVQLPALPLTTNGKLDRHALPAPDADALATQAHVAPEGELETVLAKLWSELIGIERIGRHDDFFALGGHSLLAVRLISRIRTSLGLELPLGTLFAHPRLTELAQALSSAAASTLPTIVPIDRAQPLPLSFAQQRLWFLAQFDAQADLAYLMPNGLHLRGGLDRDALRRALDRIVARHETLRTRIALHNDEPVQIIDADNVGLRLSEHDLSAYPDPDAQVRHHAEEETLTGFDPACDTLARGRLLRLADDHHVLLITLHHLISDGWSMSLLVRELSALYAAFAHGLPDPLPPLSLQYADIVIWQRRWISGEVLQRQREFWVEHLHDAPRVVQLPTDRVRPALPDHGGDAIEIALDAELSAALKALSQRHGTTVFMTMLAAWGVLLARLSGQHQVVIGTPIANRYRSEVEPLIGLFANTQALHIDLRGNPSVAELLAQVRATALAAQDHQDLPFEQVIEALNPVRSLAHHPVFQVMFAWQNTPVSDIALPGLALQPLPQMLAARKFDLELTLEERHSCIVGSIGYATALFERSTIQRVLACFMHLLKGMSTQDSVRVAQLPWLPADQCDQLLRTFNAHEPILRPVATLTRALHAQVQRAPRAAALIDGKLVVSYAELQARAAVLAQRLLASGVTPGACVALLL</sequence>
<comment type="caution">
    <text evidence="5">The sequence shown here is derived from an EMBL/GenBank/DDBJ whole genome shotgun (WGS) entry which is preliminary data.</text>
</comment>
<dbReference type="Gene3D" id="1.10.1200.10">
    <property type="entry name" value="ACP-like"/>
    <property type="match status" value="1"/>
</dbReference>
<dbReference type="InterPro" id="IPR045851">
    <property type="entry name" value="AMP-bd_C_sf"/>
</dbReference>
<dbReference type="GO" id="GO:0003824">
    <property type="term" value="F:catalytic activity"/>
    <property type="evidence" value="ECO:0007669"/>
    <property type="project" value="InterPro"/>
</dbReference>
<dbReference type="Pfam" id="PF13193">
    <property type="entry name" value="AMP-binding_C"/>
    <property type="match status" value="1"/>
</dbReference>
<feature type="non-terminal residue" evidence="5">
    <location>
        <position position="764"/>
    </location>
</feature>
<dbReference type="CDD" id="cd19531">
    <property type="entry name" value="LCL_NRPS-like"/>
    <property type="match status" value="1"/>
</dbReference>
<dbReference type="Gene3D" id="3.30.300.30">
    <property type="match status" value="1"/>
</dbReference>
<dbReference type="InterPro" id="IPR001242">
    <property type="entry name" value="Condensation_dom"/>
</dbReference>
<comment type="cofactor">
    <cofactor evidence="1">
        <name>pantetheine 4'-phosphate</name>
        <dbReference type="ChEBI" id="CHEBI:47942"/>
    </cofactor>
</comment>
<dbReference type="Gene3D" id="3.30.559.10">
    <property type="entry name" value="Chloramphenicol acetyltransferase-like domain"/>
    <property type="match status" value="1"/>
</dbReference>
<dbReference type="InterPro" id="IPR042099">
    <property type="entry name" value="ANL_N_sf"/>
</dbReference>
<dbReference type="GO" id="GO:0031177">
    <property type="term" value="F:phosphopantetheine binding"/>
    <property type="evidence" value="ECO:0007669"/>
    <property type="project" value="InterPro"/>
</dbReference>
<dbReference type="Gene3D" id="2.30.38.10">
    <property type="entry name" value="Luciferase, Domain 3"/>
    <property type="match status" value="1"/>
</dbReference>
<dbReference type="InterPro" id="IPR023213">
    <property type="entry name" value="CAT-like_dom_sf"/>
</dbReference>
<evidence type="ECO:0000256" key="2">
    <source>
        <dbReference type="ARBA" id="ARBA00022450"/>
    </source>
</evidence>
<accession>A0AAP0ZI14</accession>
<dbReference type="SUPFAM" id="SSF52777">
    <property type="entry name" value="CoA-dependent acyltransferases"/>
    <property type="match status" value="2"/>
</dbReference>
<dbReference type="PANTHER" id="PTHR45527">
    <property type="entry name" value="NONRIBOSOMAL PEPTIDE SYNTHETASE"/>
    <property type="match status" value="1"/>
</dbReference>
<dbReference type="FunFam" id="1.10.1200.10:FF:000016">
    <property type="entry name" value="Non-ribosomal peptide synthase"/>
    <property type="match status" value="1"/>
</dbReference>
<proteinExistence type="predicted"/>
<dbReference type="InterPro" id="IPR036736">
    <property type="entry name" value="ACP-like_sf"/>
</dbReference>
<dbReference type="SUPFAM" id="SSF47336">
    <property type="entry name" value="ACP-like"/>
    <property type="match status" value="1"/>
</dbReference>
<reference evidence="5 6" key="1">
    <citation type="submission" date="2015-07" db="EMBL/GenBank/DDBJ databases">
        <authorList>
            <consortium name="Consortium for Microbial Forensics and Genomics (microFORGE)"/>
            <person name="Knight B.M."/>
            <person name="Roberts D.P."/>
            <person name="Lin D."/>
            <person name="Hari K."/>
            <person name="Fletcher J."/>
            <person name="Melcher U."/>
            <person name="Blagden T."/>
            <person name="Winegar R.A."/>
        </authorList>
    </citation>
    <scope>NUCLEOTIDE SEQUENCE [LARGE SCALE GENOMIC DNA]</scope>
    <source>
        <strain evidence="5 6">X11-5A</strain>
    </source>
</reference>
<dbReference type="InterPro" id="IPR025110">
    <property type="entry name" value="AMP-bd_C"/>
</dbReference>
<keyword evidence="3" id="KW-0597">Phosphoprotein</keyword>
<evidence type="ECO:0000256" key="1">
    <source>
        <dbReference type="ARBA" id="ARBA00001957"/>
    </source>
</evidence>
<dbReference type="Pfam" id="PF00550">
    <property type="entry name" value="PP-binding"/>
    <property type="match status" value="1"/>
</dbReference>
<dbReference type="Gene3D" id="3.30.559.30">
    <property type="entry name" value="Nonribosomal peptide synthetase, condensation domain"/>
    <property type="match status" value="1"/>
</dbReference>
<evidence type="ECO:0000313" key="6">
    <source>
        <dbReference type="Proteomes" id="UP000036790"/>
    </source>
</evidence>
<dbReference type="PANTHER" id="PTHR45527:SF1">
    <property type="entry name" value="FATTY ACID SYNTHASE"/>
    <property type="match status" value="1"/>
</dbReference>
<evidence type="ECO:0000256" key="3">
    <source>
        <dbReference type="ARBA" id="ARBA00022553"/>
    </source>
</evidence>
<dbReference type="Pfam" id="PF00668">
    <property type="entry name" value="Condensation"/>
    <property type="match status" value="1"/>
</dbReference>
<evidence type="ECO:0000313" key="5">
    <source>
        <dbReference type="EMBL" id="KOR39369.1"/>
    </source>
</evidence>
<dbReference type="GO" id="GO:0044550">
    <property type="term" value="P:secondary metabolite biosynthetic process"/>
    <property type="evidence" value="ECO:0007669"/>
    <property type="project" value="TreeGrafter"/>
</dbReference>
<dbReference type="PROSITE" id="PS50075">
    <property type="entry name" value="CARRIER"/>
    <property type="match status" value="1"/>
</dbReference>
<feature type="non-terminal residue" evidence="5">
    <location>
        <position position="1"/>
    </location>
</feature>
<reference evidence="5 6" key="2">
    <citation type="submission" date="2015-09" db="EMBL/GenBank/DDBJ databases">
        <title>Draft genome sequence of Xanthomonas oryzae pv. USA str. X11-5A.</title>
        <authorList>
            <person name="Knight B.M."/>
            <person name="Roberts D.P."/>
            <person name="Lin D."/>
            <person name="Hari K."/>
            <person name="Fletcher J."/>
            <person name="Melcher U."/>
            <person name="Blagden T."/>
            <person name="Winegar R.A."/>
        </authorList>
    </citation>
    <scope>NUCLEOTIDE SEQUENCE [LARGE SCALE GENOMIC DNA]</scope>
    <source>
        <strain evidence="5 6">X11-5A</strain>
    </source>
</reference>
<dbReference type="FunFam" id="3.30.300.30:FF:000010">
    <property type="entry name" value="Enterobactin synthetase component F"/>
    <property type="match status" value="1"/>
</dbReference>
<dbReference type="AlphaFoldDB" id="A0AAP0ZI14"/>
<dbReference type="InterPro" id="IPR006162">
    <property type="entry name" value="Ppantetheine_attach_site"/>
</dbReference>
<dbReference type="RefSeq" id="WP_154582841.1">
    <property type="nucleotide sequence ID" value="NZ_LHUJ01000358.1"/>
</dbReference>
<dbReference type="GO" id="GO:0043041">
    <property type="term" value="P:amino acid activation for nonribosomal peptide biosynthetic process"/>
    <property type="evidence" value="ECO:0007669"/>
    <property type="project" value="TreeGrafter"/>
</dbReference>
<dbReference type="EMBL" id="LHUJ01000358">
    <property type="protein sequence ID" value="KOR39369.1"/>
    <property type="molecule type" value="Genomic_DNA"/>
</dbReference>
<dbReference type="SMART" id="SM00823">
    <property type="entry name" value="PKS_PP"/>
    <property type="match status" value="1"/>
</dbReference>
<protein>
    <recommendedName>
        <fullName evidence="4">Carrier domain-containing protein</fullName>
    </recommendedName>
</protein>